<reference evidence="4" key="1">
    <citation type="journal article" date="2019" name="Int. J. Syst. Evol. Microbiol.">
        <title>The Global Catalogue of Microorganisms (GCM) 10K type strain sequencing project: providing services to taxonomists for standard genome sequencing and annotation.</title>
        <authorList>
            <consortium name="The Broad Institute Genomics Platform"/>
            <consortium name="The Broad Institute Genome Sequencing Center for Infectious Disease"/>
            <person name="Wu L."/>
            <person name="Ma J."/>
        </authorList>
    </citation>
    <scope>NUCLEOTIDE SEQUENCE [LARGE SCALE GENOMIC DNA]</scope>
    <source>
        <strain evidence="4">JCM 3399</strain>
    </source>
</reference>
<dbReference type="InterPro" id="IPR036249">
    <property type="entry name" value="Thioredoxin-like_sf"/>
</dbReference>
<organism evidence="3 4">
    <name type="scientific">Streptomyces albospinus</name>
    <dbReference type="NCBI Taxonomy" id="285515"/>
    <lineage>
        <taxon>Bacteria</taxon>
        <taxon>Bacillati</taxon>
        <taxon>Actinomycetota</taxon>
        <taxon>Actinomycetes</taxon>
        <taxon>Kitasatosporales</taxon>
        <taxon>Streptomycetaceae</taxon>
        <taxon>Streptomyces</taxon>
    </lineage>
</organism>
<comment type="caution">
    <text evidence="3">The sequence shown here is derived from an EMBL/GenBank/DDBJ whole genome shotgun (WGS) entry which is preliminary data.</text>
</comment>
<gene>
    <name evidence="3" type="ORF">GCM10010211_58180</name>
</gene>
<dbReference type="Proteomes" id="UP000654471">
    <property type="component" value="Unassembled WGS sequence"/>
</dbReference>
<dbReference type="Gene3D" id="3.50.50.60">
    <property type="entry name" value="FAD/NAD(P)-binding domain"/>
    <property type="match status" value="1"/>
</dbReference>
<name>A0ABQ2VHZ0_9ACTN</name>
<proteinExistence type="inferred from homology"/>
<evidence type="ECO:0000313" key="4">
    <source>
        <dbReference type="Proteomes" id="UP000654471"/>
    </source>
</evidence>
<dbReference type="SUPFAM" id="SSF52833">
    <property type="entry name" value="Thioredoxin-like"/>
    <property type="match status" value="1"/>
</dbReference>
<dbReference type="InterPro" id="IPR002938">
    <property type="entry name" value="FAD-bd"/>
</dbReference>
<keyword evidence="4" id="KW-1185">Reference proteome</keyword>
<dbReference type="Gene3D" id="3.40.30.120">
    <property type="match status" value="1"/>
</dbReference>
<accession>A0ABQ2VHZ0</accession>
<feature type="domain" description="FAD-binding" evidence="2">
    <location>
        <begin position="1"/>
        <end position="34"/>
    </location>
</feature>
<evidence type="ECO:0000256" key="1">
    <source>
        <dbReference type="ARBA" id="ARBA00007801"/>
    </source>
</evidence>
<protein>
    <recommendedName>
        <fullName evidence="2">FAD-binding domain-containing protein</fullName>
    </recommendedName>
</protein>
<comment type="similarity">
    <text evidence="1">Belongs to the PheA/TfdB FAD monooxygenase family.</text>
</comment>
<dbReference type="EMBL" id="BMRP01000025">
    <property type="protein sequence ID" value="GGU84569.1"/>
    <property type="molecule type" value="Genomic_DNA"/>
</dbReference>
<dbReference type="InterPro" id="IPR036188">
    <property type="entry name" value="FAD/NAD-bd_sf"/>
</dbReference>
<sequence>MQDAYNLGWKLADGSPELLDSYESERRTTADRVLGTSSQLLRKYREGAEDTHERGANTRQLDVTYRTTEGRIVAGDRAPDAPVTDANGKTVRLFDLYRGPHATHLTFGALAPDRPHAYAVLRPAHTSPGPHVIDTQGHAYGAYDASDGTSLLIRPDRYIGRRHSHLSPTLRHQRISRHTAVPDTADTTTAIRRRWPGSTTGQQAATRTPLNAAAERDQVRSRRRVLPRPRLVRRSGSGRAPTHLRTAATFASEGVEGFLVPDEAGEALGATTQFQAS</sequence>
<evidence type="ECO:0000259" key="2">
    <source>
        <dbReference type="Pfam" id="PF01494"/>
    </source>
</evidence>
<dbReference type="Pfam" id="PF01494">
    <property type="entry name" value="FAD_binding_3"/>
    <property type="match status" value="1"/>
</dbReference>
<evidence type="ECO:0000313" key="3">
    <source>
        <dbReference type="EMBL" id="GGU84569.1"/>
    </source>
</evidence>